<reference evidence="2" key="1">
    <citation type="submission" date="2022-03" db="EMBL/GenBank/DDBJ databases">
        <authorList>
            <person name="Alioto T."/>
            <person name="Alioto T."/>
            <person name="Gomez Garrido J."/>
        </authorList>
    </citation>
    <scope>NUCLEOTIDE SEQUENCE</scope>
</reference>
<feature type="compositionally biased region" description="Basic and acidic residues" evidence="1">
    <location>
        <begin position="14"/>
        <end position="24"/>
    </location>
</feature>
<feature type="compositionally biased region" description="Polar residues" evidence="1">
    <location>
        <begin position="159"/>
        <end position="174"/>
    </location>
</feature>
<feature type="region of interest" description="Disordered" evidence="1">
    <location>
        <begin position="146"/>
        <end position="174"/>
    </location>
</feature>
<dbReference type="AlphaFoldDB" id="A0AAD1R3L4"/>
<sequence length="174" mass="18876">MGVIPAPTATPPEADLKPSGESRFPRKGQHKGNGVVGSCEEHQLHIAQTPKVKGCAPLRLQLFRPDQETHASSYQRHCQRSASTARGTHGAPTLLGAEARRSVAPSTHEQQAAGQLRLTHHAQESGSLKERGKELVLMAYSRHRVKQSGDINTLRVPPLSTQQGVPNSSNMFQD</sequence>
<gene>
    <name evidence="2" type="ORF">PECUL_23A021595</name>
</gene>
<proteinExistence type="predicted"/>
<protein>
    <submittedName>
        <fullName evidence="2">Uncharacterized protein</fullName>
    </submittedName>
</protein>
<dbReference type="Proteomes" id="UP001295444">
    <property type="component" value="Chromosome 01"/>
</dbReference>
<dbReference type="EMBL" id="OW240912">
    <property type="protein sequence ID" value="CAH2222800.1"/>
    <property type="molecule type" value="Genomic_DNA"/>
</dbReference>
<feature type="compositionally biased region" description="Polar residues" evidence="1">
    <location>
        <begin position="104"/>
        <end position="113"/>
    </location>
</feature>
<evidence type="ECO:0000313" key="2">
    <source>
        <dbReference type="EMBL" id="CAH2222800.1"/>
    </source>
</evidence>
<keyword evidence="3" id="KW-1185">Reference proteome</keyword>
<feature type="compositionally biased region" description="Basic and acidic residues" evidence="1">
    <location>
        <begin position="121"/>
        <end position="130"/>
    </location>
</feature>
<evidence type="ECO:0000313" key="3">
    <source>
        <dbReference type="Proteomes" id="UP001295444"/>
    </source>
</evidence>
<name>A0AAD1R3L4_PELCU</name>
<evidence type="ECO:0000256" key="1">
    <source>
        <dbReference type="SAM" id="MobiDB-lite"/>
    </source>
</evidence>
<accession>A0AAD1R3L4</accession>
<feature type="compositionally biased region" description="Polar residues" evidence="1">
    <location>
        <begin position="70"/>
        <end position="86"/>
    </location>
</feature>
<feature type="region of interest" description="Disordered" evidence="1">
    <location>
        <begin position="1"/>
        <end position="36"/>
    </location>
</feature>
<feature type="region of interest" description="Disordered" evidence="1">
    <location>
        <begin position="67"/>
        <end position="130"/>
    </location>
</feature>
<organism evidence="2 3">
    <name type="scientific">Pelobates cultripes</name>
    <name type="common">Western spadefoot toad</name>
    <dbReference type="NCBI Taxonomy" id="61616"/>
    <lineage>
        <taxon>Eukaryota</taxon>
        <taxon>Metazoa</taxon>
        <taxon>Chordata</taxon>
        <taxon>Craniata</taxon>
        <taxon>Vertebrata</taxon>
        <taxon>Euteleostomi</taxon>
        <taxon>Amphibia</taxon>
        <taxon>Batrachia</taxon>
        <taxon>Anura</taxon>
        <taxon>Pelobatoidea</taxon>
        <taxon>Pelobatidae</taxon>
        <taxon>Pelobates</taxon>
    </lineage>
</organism>